<keyword evidence="4" id="KW-1003">Cell membrane</keyword>
<organism evidence="10 11">
    <name type="scientific">Isoptericola dokdonensis DS-3</name>
    <dbReference type="NCBI Taxonomy" id="1300344"/>
    <lineage>
        <taxon>Bacteria</taxon>
        <taxon>Bacillati</taxon>
        <taxon>Actinomycetota</taxon>
        <taxon>Actinomycetes</taxon>
        <taxon>Micrococcales</taxon>
        <taxon>Promicromonosporaceae</taxon>
        <taxon>Isoptericola</taxon>
    </lineage>
</organism>
<evidence type="ECO:0000256" key="6">
    <source>
        <dbReference type="ARBA" id="ARBA00022989"/>
    </source>
</evidence>
<keyword evidence="5 9" id="KW-0812">Transmembrane</keyword>
<evidence type="ECO:0000256" key="8">
    <source>
        <dbReference type="SAM" id="MobiDB-lite"/>
    </source>
</evidence>
<dbReference type="Pfam" id="PF01594">
    <property type="entry name" value="AI-2E_transport"/>
    <property type="match status" value="1"/>
</dbReference>
<dbReference type="PANTHER" id="PTHR21716:SF53">
    <property type="entry name" value="PERMEASE PERM-RELATED"/>
    <property type="match status" value="1"/>
</dbReference>
<evidence type="ECO:0000313" key="10">
    <source>
        <dbReference type="EMBL" id="ANC32774.1"/>
    </source>
</evidence>
<feature type="transmembrane region" description="Helical" evidence="9">
    <location>
        <begin position="262"/>
        <end position="295"/>
    </location>
</feature>
<dbReference type="RefSeq" id="WP_068204168.1">
    <property type="nucleotide sequence ID" value="NZ_CP014209.1"/>
</dbReference>
<feature type="transmembrane region" description="Helical" evidence="9">
    <location>
        <begin position="49"/>
        <end position="66"/>
    </location>
</feature>
<comment type="subcellular location">
    <subcellularLocation>
        <location evidence="1">Cell membrane</location>
        <topology evidence="1">Multi-pass membrane protein</topology>
    </subcellularLocation>
</comment>
<proteinExistence type="inferred from homology"/>
<feature type="region of interest" description="Disordered" evidence="8">
    <location>
        <begin position="388"/>
        <end position="420"/>
    </location>
</feature>
<keyword evidence="3" id="KW-0813">Transport</keyword>
<dbReference type="PANTHER" id="PTHR21716">
    <property type="entry name" value="TRANSMEMBRANE PROTEIN"/>
    <property type="match status" value="1"/>
</dbReference>
<dbReference type="Proteomes" id="UP000076794">
    <property type="component" value="Chromosome"/>
</dbReference>
<feature type="transmembrane region" description="Helical" evidence="9">
    <location>
        <begin position="155"/>
        <end position="184"/>
    </location>
</feature>
<evidence type="ECO:0000256" key="7">
    <source>
        <dbReference type="ARBA" id="ARBA00023136"/>
    </source>
</evidence>
<evidence type="ECO:0000256" key="1">
    <source>
        <dbReference type="ARBA" id="ARBA00004651"/>
    </source>
</evidence>
<evidence type="ECO:0000256" key="2">
    <source>
        <dbReference type="ARBA" id="ARBA00009773"/>
    </source>
</evidence>
<feature type="transmembrane region" description="Helical" evidence="9">
    <location>
        <begin position="78"/>
        <end position="100"/>
    </location>
</feature>
<dbReference type="AlphaFoldDB" id="A0A161IKN9"/>
<dbReference type="KEGG" id="ido:I598_3265"/>
<reference evidence="10 11" key="1">
    <citation type="submission" date="2016-01" db="EMBL/GenBank/DDBJ databases">
        <title>Complete genome sequence of a soil Actinobacterium, Isoptericola dokdonensis DS-3.</title>
        <authorList>
            <person name="Kwon S.-K."/>
            <person name="Kim J.F."/>
        </authorList>
    </citation>
    <scope>NUCLEOTIDE SEQUENCE [LARGE SCALE GENOMIC DNA]</scope>
    <source>
        <strain evidence="10 11">DS-3</strain>
    </source>
</reference>
<dbReference type="GO" id="GO:0005886">
    <property type="term" value="C:plasma membrane"/>
    <property type="evidence" value="ECO:0007669"/>
    <property type="project" value="UniProtKB-SubCell"/>
</dbReference>
<keyword evidence="11" id="KW-1185">Reference proteome</keyword>
<evidence type="ECO:0000256" key="3">
    <source>
        <dbReference type="ARBA" id="ARBA00022448"/>
    </source>
</evidence>
<evidence type="ECO:0000256" key="5">
    <source>
        <dbReference type="ARBA" id="ARBA00022692"/>
    </source>
</evidence>
<accession>A0A161IKN9</accession>
<dbReference type="InterPro" id="IPR002549">
    <property type="entry name" value="AI-2E-like"/>
</dbReference>
<feature type="transmembrane region" description="Helical" evidence="9">
    <location>
        <begin position="225"/>
        <end position="256"/>
    </location>
</feature>
<dbReference type="EMBL" id="CP014209">
    <property type="protein sequence ID" value="ANC32774.1"/>
    <property type="molecule type" value="Genomic_DNA"/>
</dbReference>
<evidence type="ECO:0000256" key="4">
    <source>
        <dbReference type="ARBA" id="ARBA00022475"/>
    </source>
</evidence>
<dbReference type="OrthoDB" id="9784366at2"/>
<dbReference type="GO" id="GO:0055085">
    <property type="term" value="P:transmembrane transport"/>
    <property type="evidence" value="ECO:0007669"/>
    <property type="project" value="TreeGrafter"/>
</dbReference>
<name>A0A161IKN9_9MICO</name>
<keyword evidence="6 9" id="KW-1133">Transmembrane helix</keyword>
<feature type="transmembrane region" description="Helical" evidence="9">
    <location>
        <begin position="25"/>
        <end position="43"/>
    </location>
</feature>
<feature type="compositionally biased region" description="Low complexity" evidence="8">
    <location>
        <begin position="389"/>
        <end position="420"/>
    </location>
</feature>
<dbReference type="PATRIC" id="fig|1300344.3.peg.3285"/>
<evidence type="ECO:0000313" key="11">
    <source>
        <dbReference type="Proteomes" id="UP000076794"/>
    </source>
</evidence>
<comment type="similarity">
    <text evidence="2">Belongs to the autoinducer-2 exporter (AI-2E) (TC 2.A.86) family.</text>
</comment>
<keyword evidence="7 9" id="KW-0472">Membrane</keyword>
<protein>
    <submittedName>
        <fullName evidence="10">Pheromone autoinducer 2 transporter</fullName>
    </submittedName>
</protein>
<dbReference type="STRING" id="1300344.I598_3265"/>
<sequence length="420" mass="43356">MSTPGTARPSGADTVPLSVRGAAAWSWRLLLIAAGVAAIVWVLGQLKTIAVPVAIALLLTILLAPMRRALENVRVPRGLATALSILGLIAFVTGLVVLAGQSIVNGFQDLWDQAVAGFQEFLDWLSSGPLGLDTASLDDLTQEAQDLVAGQTSTLISGALGAATTVGHVLVGVIITLFCTIFFLQDGRTIWTWVVNLLPVGARERVHQSGRRGIVTLSSYVRTQILVALVDAIGIGVGAAFFVPSLAVSIGILVFVGSFVPILGAIFTGAIACAVVLVAEGWVSALIMLGIVLLVQQAESHILQPFLMGHAVSLHPVAVVLVVAAGSLVAGIIGALFAVPLAAVLNTVIQYLHGHDKFPELGTDDHVPLLRRPTRADLPGTLLWVNRPGASAGEDGTAATAAGPGPTTGGTDDTDPPATR</sequence>
<evidence type="ECO:0000256" key="9">
    <source>
        <dbReference type="SAM" id="Phobius"/>
    </source>
</evidence>
<gene>
    <name evidence="10" type="ORF">I598_3265</name>
</gene>